<keyword evidence="1" id="KW-0812">Transmembrane</keyword>
<dbReference type="EMBL" id="RBWU01000007">
    <property type="protein sequence ID" value="RKS68784.1"/>
    <property type="molecule type" value="Genomic_DNA"/>
</dbReference>
<gene>
    <name evidence="2" type="ORF">BZB76_5912</name>
</gene>
<reference evidence="2 3" key="1">
    <citation type="submission" date="2018-10" db="EMBL/GenBank/DDBJ databases">
        <title>Genomic Encyclopedia of Archaeal and Bacterial Type Strains, Phase II (KMG-II): from individual species to whole genera.</title>
        <authorList>
            <person name="Goeker M."/>
        </authorList>
    </citation>
    <scope>NUCLEOTIDE SEQUENCE [LARGE SCALE GENOMIC DNA]</scope>
    <source>
        <strain evidence="2 3">DSM 43383</strain>
    </source>
</reference>
<sequence>MSSPQEIEFDNMTEGLPLVFGSCIVIGGGAVWLGIRQDGWLAIFLFAIAALVLVYVVYVTQSLLRVGPSKLSLTPKGLVYKVGGKWDLVPSEAIEAVGLVRHRGAGVPAELLLWYDPSRMAEVPKNIRRRETAPGQIRLAHVMDERNFFPPHRVKEVRELVQAHGLGEWRNRGAGT</sequence>
<keyword evidence="1" id="KW-1133">Transmembrane helix</keyword>
<proteinExistence type="predicted"/>
<evidence type="ECO:0000256" key="1">
    <source>
        <dbReference type="SAM" id="Phobius"/>
    </source>
</evidence>
<evidence type="ECO:0008006" key="4">
    <source>
        <dbReference type="Google" id="ProtNLM"/>
    </source>
</evidence>
<keyword evidence="3" id="KW-1185">Reference proteome</keyword>
<protein>
    <recommendedName>
        <fullName evidence="4">PH (Pleckstrin Homology) domain-containing protein</fullName>
    </recommendedName>
</protein>
<comment type="caution">
    <text evidence="2">The sequence shown here is derived from an EMBL/GenBank/DDBJ whole genome shotgun (WGS) entry which is preliminary data.</text>
</comment>
<organism evidence="2 3">
    <name type="scientific">Actinomadura pelletieri DSM 43383</name>
    <dbReference type="NCBI Taxonomy" id="1120940"/>
    <lineage>
        <taxon>Bacteria</taxon>
        <taxon>Bacillati</taxon>
        <taxon>Actinomycetota</taxon>
        <taxon>Actinomycetes</taxon>
        <taxon>Streptosporangiales</taxon>
        <taxon>Thermomonosporaceae</taxon>
        <taxon>Actinomadura</taxon>
    </lineage>
</organism>
<feature type="transmembrane region" description="Helical" evidence="1">
    <location>
        <begin position="41"/>
        <end position="60"/>
    </location>
</feature>
<name>A0A495QBB4_9ACTN</name>
<evidence type="ECO:0000313" key="2">
    <source>
        <dbReference type="EMBL" id="RKS68784.1"/>
    </source>
</evidence>
<keyword evidence="1" id="KW-0472">Membrane</keyword>
<evidence type="ECO:0000313" key="3">
    <source>
        <dbReference type="Proteomes" id="UP000274601"/>
    </source>
</evidence>
<feature type="transmembrane region" description="Helical" evidence="1">
    <location>
        <begin position="16"/>
        <end position="35"/>
    </location>
</feature>
<dbReference type="AlphaFoldDB" id="A0A495QBB4"/>
<dbReference type="Proteomes" id="UP000274601">
    <property type="component" value="Unassembled WGS sequence"/>
</dbReference>
<accession>A0A495QBB4</accession>